<dbReference type="Proteomes" id="UP000009881">
    <property type="component" value="Unassembled WGS sequence"/>
</dbReference>
<keyword evidence="2" id="KW-1185">Reference proteome</keyword>
<proteinExistence type="predicted"/>
<name>K9HVD7_9PROT</name>
<gene>
    <name evidence="1" type="ORF">C882_3245</name>
</gene>
<accession>K9HVD7</accession>
<sequence>MFADGFLKSLLDDYGGKVEFDMPPSDQAGDETDDDGWSVSFDVRGAENHGAGSTGFTLTASLETPGADASVSVTGTIDDVDAWWA</sequence>
<dbReference type="EMBL" id="ANHY01000004">
    <property type="protein sequence ID" value="EKV32181.1"/>
    <property type="molecule type" value="Genomic_DNA"/>
</dbReference>
<reference evidence="1 2" key="1">
    <citation type="journal article" date="2013" name="Genome Announc.">
        <title>Draft Genome Sequence of an Alphaproteobacterium, Caenispirillum salinarum AK4(T), Isolated from a Solar Saltern.</title>
        <authorList>
            <person name="Khatri I."/>
            <person name="Singh A."/>
            <person name="Korpole S."/>
            <person name="Pinnaka A.K."/>
            <person name="Subramanian S."/>
        </authorList>
    </citation>
    <scope>NUCLEOTIDE SEQUENCE [LARGE SCALE GENOMIC DNA]</scope>
    <source>
        <strain evidence="1 2">AK4</strain>
    </source>
</reference>
<organism evidence="1 2">
    <name type="scientific">Caenispirillum salinarum AK4</name>
    <dbReference type="NCBI Taxonomy" id="1238182"/>
    <lineage>
        <taxon>Bacteria</taxon>
        <taxon>Pseudomonadati</taxon>
        <taxon>Pseudomonadota</taxon>
        <taxon>Alphaproteobacteria</taxon>
        <taxon>Rhodospirillales</taxon>
        <taxon>Novispirillaceae</taxon>
        <taxon>Caenispirillum</taxon>
    </lineage>
</organism>
<evidence type="ECO:0000313" key="2">
    <source>
        <dbReference type="Proteomes" id="UP000009881"/>
    </source>
</evidence>
<dbReference type="AlphaFoldDB" id="K9HVD7"/>
<evidence type="ECO:0000313" key="1">
    <source>
        <dbReference type="EMBL" id="EKV32181.1"/>
    </source>
</evidence>
<protein>
    <submittedName>
        <fullName evidence="1">Uncharacterized protein</fullName>
    </submittedName>
</protein>
<comment type="caution">
    <text evidence="1">The sequence shown here is derived from an EMBL/GenBank/DDBJ whole genome shotgun (WGS) entry which is preliminary data.</text>
</comment>